<name>A0A0G0T1H3_9BACT</name>
<evidence type="ECO:0000313" key="2">
    <source>
        <dbReference type="Proteomes" id="UP000034137"/>
    </source>
</evidence>
<dbReference type="PATRIC" id="fig|1618642.3.peg.871"/>
<organism evidence="1 2">
    <name type="scientific">Candidatus Falkowbacteria bacterium GW2011_GWF2_39_8</name>
    <dbReference type="NCBI Taxonomy" id="1618642"/>
    <lineage>
        <taxon>Bacteria</taxon>
        <taxon>Candidatus Falkowiibacteriota</taxon>
    </lineage>
</organism>
<dbReference type="EMBL" id="LBXO01000054">
    <property type="protein sequence ID" value="KKR31662.1"/>
    <property type="molecule type" value="Genomic_DNA"/>
</dbReference>
<sequence length="157" mass="17217">MIKQPGLSDLLGIIGMLVDRYGSKGVRNLLANQEAIESIASGKSLANKPKKPKQESAERAVINIINKKRGSVSIKRFGQFTTLTGQSGLLFITLHEKAGEVIENFELEKAVFGAKKSSKEDDKRLYQAKCYAQRKLVGFGLEIIANGKQGGYSLHHN</sequence>
<reference evidence="1 2" key="1">
    <citation type="journal article" date="2015" name="Nature">
        <title>rRNA introns, odd ribosomes, and small enigmatic genomes across a large radiation of phyla.</title>
        <authorList>
            <person name="Brown C.T."/>
            <person name="Hug L.A."/>
            <person name="Thomas B.C."/>
            <person name="Sharon I."/>
            <person name="Castelle C.J."/>
            <person name="Singh A."/>
            <person name="Wilkins M.J."/>
            <person name="Williams K.H."/>
            <person name="Banfield J.F."/>
        </authorList>
    </citation>
    <scope>NUCLEOTIDE SEQUENCE [LARGE SCALE GENOMIC DNA]</scope>
</reference>
<protein>
    <submittedName>
        <fullName evidence="1">Uncharacterized protein</fullName>
    </submittedName>
</protein>
<gene>
    <name evidence="1" type="ORF">UT64_C0054G0005</name>
</gene>
<evidence type="ECO:0000313" key="1">
    <source>
        <dbReference type="EMBL" id="KKR31662.1"/>
    </source>
</evidence>
<proteinExistence type="predicted"/>
<accession>A0A0G0T1H3</accession>
<dbReference type="Proteomes" id="UP000034137">
    <property type="component" value="Unassembled WGS sequence"/>
</dbReference>
<dbReference type="AlphaFoldDB" id="A0A0G0T1H3"/>
<comment type="caution">
    <text evidence="1">The sequence shown here is derived from an EMBL/GenBank/DDBJ whole genome shotgun (WGS) entry which is preliminary data.</text>
</comment>